<proteinExistence type="predicted"/>
<dbReference type="AlphaFoldDB" id="A0A6F9EGH9"/>
<reference evidence="2 3" key="1">
    <citation type="submission" date="2020-04" db="EMBL/GenBank/DDBJ databases">
        <authorList>
            <person name="Hogendoorn C."/>
        </authorList>
    </citation>
    <scope>NUCLEOTIDE SEQUENCE [LARGE SCALE GENOMIC DNA]</scope>
    <source>
        <strain evidence="2">COOX1</strain>
    </source>
</reference>
<protein>
    <submittedName>
        <fullName evidence="2">Uncharacterized protein</fullName>
    </submittedName>
</protein>
<evidence type="ECO:0000256" key="1">
    <source>
        <dbReference type="SAM" id="MobiDB-lite"/>
    </source>
</evidence>
<evidence type="ECO:0000313" key="2">
    <source>
        <dbReference type="EMBL" id="CAB3395525.1"/>
    </source>
</evidence>
<gene>
    <name evidence="2" type="ORF">COOX1_2956</name>
</gene>
<sequence>METSDREVREIRDKSVRSVPMRNGNHRRQPERRNSAGSVRSVPMRNGNFAVWVATAVAVVRVRSVPMRNGNVRNGAVVNLVDEFVACL</sequence>
<accession>A0A6F9EGH9</accession>
<dbReference type="EMBL" id="LR792683">
    <property type="protein sequence ID" value="CAB3395525.1"/>
    <property type="molecule type" value="Genomic_DNA"/>
</dbReference>
<organism evidence="2 3">
    <name type="scientific">Kyrpidia spormannii</name>
    <dbReference type="NCBI Taxonomy" id="2055160"/>
    <lineage>
        <taxon>Bacteria</taxon>
        <taxon>Bacillati</taxon>
        <taxon>Bacillota</taxon>
        <taxon>Bacilli</taxon>
        <taxon>Bacillales</taxon>
        <taxon>Alicyclobacillaceae</taxon>
        <taxon>Kyrpidia</taxon>
    </lineage>
</organism>
<feature type="compositionally biased region" description="Basic and acidic residues" evidence="1">
    <location>
        <begin position="1"/>
        <end position="16"/>
    </location>
</feature>
<dbReference type="Proteomes" id="UP000502196">
    <property type="component" value="Chromosome"/>
</dbReference>
<name>A0A6F9EGH9_9BACL</name>
<evidence type="ECO:0000313" key="3">
    <source>
        <dbReference type="Proteomes" id="UP000502196"/>
    </source>
</evidence>
<feature type="region of interest" description="Disordered" evidence="1">
    <location>
        <begin position="1"/>
        <end position="41"/>
    </location>
</feature>